<dbReference type="OrthoDB" id="10042665at2759"/>
<feature type="transmembrane region" description="Helical" evidence="1">
    <location>
        <begin position="87"/>
        <end position="112"/>
    </location>
</feature>
<accession>A0A9P9FQ79</accession>
<proteinExistence type="predicted"/>
<dbReference type="Proteomes" id="UP000738349">
    <property type="component" value="Unassembled WGS sequence"/>
</dbReference>
<evidence type="ECO:0000313" key="3">
    <source>
        <dbReference type="Proteomes" id="UP000738349"/>
    </source>
</evidence>
<protein>
    <submittedName>
        <fullName evidence="2">Uncharacterized protein</fullName>
    </submittedName>
</protein>
<keyword evidence="1" id="KW-0472">Membrane</keyword>
<keyword evidence="1" id="KW-1133">Transmembrane helix</keyword>
<keyword evidence="1" id="KW-0812">Transmembrane</keyword>
<sequence>MVSVEARVVGGAAHEVTKEEIRRLAGLDPNGRQIKNVLKMANLLAYYKGEKLGYWQLYTVLLGRGAFAVSGFDFTAWDSFLSRRFHFLIGCSFPLECFILGFMGMTVSWLGWIV</sequence>
<dbReference type="EMBL" id="JAGMUV010000001">
    <property type="protein sequence ID" value="KAH7175224.1"/>
    <property type="molecule type" value="Genomic_DNA"/>
</dbReference>
<organism evidence="2 3">
    <name type="scientific">Dactylonectria macrodidyma</name>
    <dbReference type="NCBI Taxonomy" id="307937"/>
    <lineage>
        <taxon>Eukaryota</taxon>
        <taxon>Fungi</taxon>
        <taxon>Dikarya</taxon>
        <taxon>Ascomycota</taxon>
        <taxon>Pezizomycotina</taxon>
        <taxon>Sordariomycetes</taxon>
        <taxon>Hypocreomycetidae</taxon>
        <taxon>Hypocreales</taxon>
        <taxon>Nectriaceae</taxon>
        <taxon>Dactylonectria</taxon>
    </lineage>
</organism>
<dbReference type="AlphaFoldDB" id="A0A9P9FQ79"/>
<gene>
    <name evidence="2" type="ORF">EDB81DRAFT_769462</name>
</gene>
<name>A0A9P9FQ79_9HYPO</name>
<keyword evidence="3" id="KW-1185">Reference proteome</keyword>
<evidence type="ECO:0000313" key="2">
    <source>
        <dbReference type="EMBL" id="KAH7175224.1"/>
    </source>
</evidence>
<evidence type="ECO:0000256" key="1">
    <source>
        <dbReference type="SAM" id="Phobius"/>
    </source>
</evidence>
<comment type="caution">
    <text evidence="2">The sequence shown here is derived from an EMBL/GenBank/DDBJ whole genome shotgun (WGS) entry which is preliminary data.</text>
</comment>
<reference evidence="2" key="1">
    <citation type="journal article" date="2021" name="Nat. Commun.">
        <title>Genetic determinants of endophytism in the Arabidopsis root mycobiome.</title>
        <authorList>
            <person name="Mesny F."/>
            <person name="Miyauchi S."/>
            <person name="Thiergart T."/>
            <person name="Pickel B."/>
            <person name="Atanasova L."/>
            <person name="Karlsson M."/>
            <person name="Huettel B."/>
            <person name="Barry K.W."/>
            <person name="Haridas S."/>
            <person name="Chen C."/>
            <person name="Bauer D."/>
            <person name="Andreopoulos W."/>
            <person name="Pangilinan J."/>
            <person name="LaButti K."/>
            <person name="Riley R."/>
            <person name="Lipzen A."/>
            <person name="Clum A."/>
            <person name="Drula E."/>
            <person name="Henrissat B."/>
            <person name="Kohler A."/>
            <person name="Grigoriev I.V."/>
            <person name="Martin F.M."/>
            <person name="Hacquard S."/>
        </authorList>
    </citation>
    <scope>NUCLEOTIDE SEQUENCE</scope>
    <source>
        <strain evidence="2">MPI-CAGE-AT-0147</strain>
    </source>
</reference>